<dbReference type="PANTHER" id="PTHR33204">
    <property type="entry name" value="TRANSCRIPTIONAL REGULATOR, MARR FAMILY"/>
    <property type="match status" value="1"/>
</dbReference>
<dbReference type="Gene3D" id="1.10.10.10">
    <property type="entry name" value="Winged helix-like DNA-binding domain superfamily/Winged helix DNA-binding domain"/>
    <property type="match status" value="1"/>
</dbReference>
<dbReference type="InterPro" id="IPR002577">
    <property type="entry name" value="HTH_HxlR"/>
</dbReference>
<dbReference type="EMBL" id="CP147846">
    <property type="protein sequence ID" value="WXG68992.1"/>
    <property type="molecule type" value="Genomic_DNA"/>
</dbReference>
<evidence type="ECO:0000256" key="2">
    <source>
        <dbReference type="ARBA" id="ARBA00023125"/>
    </source>
</evidence>
<keyword evidence="2" id="KW-0238">DNA-binding</keyword>
<name>A0ABZ2PLW5_9NOCA</name>
<dbReference type="PANTHER" id="PTHR33204:SF37">
    <property type="entry name" value="HTH-TYPE TRANSCRIPTIONAL REGULATOR YODB"/>
    <property type="match status" value="1"/>
</dbReference>
<dbReference type="Pfam" id="PF01638">
    <property type="entry name" value="HxlR"/>
    <property type="match status" value="1"/>
</dbReference>
<dbReference type="InterPro" id="IPR036388">
    <property type="entry name" value="WH-like_DNA-bd_sf"/>
</dbReference>
<organism evidence="5 6">
    <name type="scientific">Rhodococcus sovatensis</name>
    <dbReference type="NCBI Taxonomy" id="1805840"/>
    <lineage>
        <taxon>Bacteria</taxon>
        <taxon>Bacillati</taxon>
        <taxon>Actinomycetota</taxon>
        <taxon>Actinomycetes</taxon>
        <taxon>Mycobacteriales</taxon>
        <taxon>Nocardiaceae</taxon>
        <taxon>Rhodococcus</taxon>
    </lineage>
</organism>
<proteinExistence type="predicted"/>
<evidence type="ECO:0000256" key="1">
    <source>
        <dbReference type="ARBA" id="ARBA00023015"/>
    </source>
</evidence>
<evidence type="ECO:0000313" key="5">
    <source>
        <dbReference type="EMBL" id="WXG68992.1"/>
    </source>
</evidence>
<dbReference type="InterPro" id="IPR036390">
    <property type="entry name" value="WH_DNA-bd_sf"/>
</dbReference>
<dbReference type="RefSeq" id="WP_338889540.1">
    <property type="nucleotide sequence ID" value="NZ_CP147846.1"/>
</dbReference>
<dbReference type="SUPFAM" id="SSF46785">
    <property type="entry name" value="Winged helix' DNA-binding domain"/>
    <property type="match status" value="1"/>
</dbReference>
<feature type="domain" description="HTH hxlR-type" evidence="4">
    <location>
        <begin position="17"/>
        <end position="115"/>
    </location>
</feature>
<reference evidence="5 6" key="1">
    <citation type="submission" date="2024-03" db="EMBL/GenBank/DDBJ databases">
        <title>Natural products discovery in diverse microorganisms through a two-stage MS feature dereplication strategy.</title>
        <authorList>
            <person name="Zhang R."/>
        </authorList>
    </citation>
    <scope>NUCLEOTIDE SEQUENCE [LARGE SCALE GENOMIC DNA]</scope>
    <source>
        <strain evidence="5 6">18930</strain>
    </source>
</reference>
<gene>
    <name evidence="5" type="ORF">WDS16_28140</name>
</gene>
<accession>A0ABZ2PLW5</accession>
<sequence>MSETDSSIEADVFARNCSSREALQNATSRWGILALAALAEGDYRFNALRRRVDGVSERMLSQTLHTLERDGLVVRTVLQSIPPKVEYSLTPLGRQVAEQLTGLIDLMQSNLPAVLAARAEHDAR</sequence>
<keyword evidence="3" id="KW-0804">Transcription</keyword>
<dbReference type="PROSITE" id="PS51118">
    <property type="entry name" value="HTH_HXLR"/>
    <property type="match status" value="1"/>
</dbReference>
<evidence type="ECO:0000313" key="6">
    <source>
        <dbReference type="Proteomes" id="UP001432000"/>
    </source>
</evidence>
<evidence type="ECO:0000256" key="3">
    <source>
        <dbReference type="ARBA" id="ARBA00023163"/>
    </source>
</evidence>
<keyword evidence="1" id="KW-0805">Transcription regulation</keyword>
<protein>
    <submittedName>
        <fullName evidence="5">Helix-turn-helix domain-containing protein</fullName>
    </submittedName>
</protein>
<dbReference type="Proteomes" id="UP001432000">
    <property type="component" value="Chromosome"/>
</dbReference>
<keyword evidence="6" id="KW-1185">Reference proteome</keyword>
<evidence type="ECO:0000259" key="4">
    <source>
        <dbReference type="PROSITE" id="PS51118"/>
    </source>
</evidence>